<reference evidence="2 3" key="1">
    <citation type="journal article" date="2021" name="Plant Biotechnol. J.">
        <title>Multi-omics assisted identification of the key and species-specific regulatory components of drought-tolerant mechanisms in Gossypium stocksii.</title>
        <authorList>
            <person name="Yu D."/>
            <person name="Ke L."/>
            <person name="Zhang D."/>
            <person name="Wu Y."/>
            <person name="Sun Y."/>
            <person name="Mei J."/>
            <person name="Sun J."/>
            <person name="Sun Y."/>
        </authorList>
    </citation>
    <scope>NUCLEOTIDE SEQUENCE [LARGE SCALE GENOMIC DNA]</scope>
    <source>
        <strain evidence="3">cv. E1</strain>
        <tissue evidence="2">Leaf</tissue>
    </source>
</reference>
<dbReference type="AlphaFoldDB" id="A0A9D3WK63"/>
<protein>
    <submittedName>
        <fullName evidence="2">Uncharacterized protein</fullName>
    </submittedName>
</protein>
<name>A0A9D3WK63_9ROSI</name>
<evidence type="ECO:0000313" key="2">
    <source>
        <dbReference type="EMBL" id="KAH1130205.1"/>
    </source>
</evidence>
<dbReference type="EMBL" id="JAIQCV010000001">
    <property type="protein sequence ID" value="KAH1130205.1"/>
    <property type="molecule type" value="Genomic_DNA"/>
</dbReference>
<gene>
    <name evidence="2" type="ORF">J1N35_001583</name>
</gene>
<keyword evidence="3" id="KW-1185">Reference proteome</keyword>
<accession>A0A9D3WK63</accession>
<evidence type="ECO:0000313" key="3">
    <source>
        <dbReference type="Proteomes" id="UP000828251"/>
    </source>
</evidence>
<evidence type="ECO:0000256" key="1">
    <source>
        <dbReference type="SAM" id="MobiDB-lite"/>
    </source>
</evidence>
<dbReference type="Proteomes" id="UP000828251">
    <property type="component" value="Unassembled WGS sequence"/>
</dbReference>
<organism evidence="2 3">
    <name type="scientific">Gossypium stocksii</name>
    <dbReference type="NCBI Taxonomy" id="47602"/>
    <lineage>
        <taxon>Eukaryota</taxon>
        <taxon>Viridiplantae</taxon>
        <taxon>Streptophyta</taxon>
        <taxon>Embryophyta</taxon>
        <taxon>Tracheophyta</taxon>
        <taxon>Spermatophyta</taxon>
        <taxon>Magnoliopsida</taxon>
        <taxon>eudicotyledons</taxon>
        <taxon>Gunneridae</taxon>
        <taxon>Pentapetalae</taxon>
        <taxon>rosids</taxon>
        <taxon>malvids</taxon>
        <taxon>Malvales</taxon>
        <taxon>Malvaceae</taxon>
        <taxon>Malvoideae</taxon>
        <taxon>Gossypium</taxon>
    </lineage>
</organism>
<proteinExistence type="predicted"/>
<sequence>MVQETEVRVSPPTLGSGNPELGTDVLTQLVTKVLEEVKEIGETVQVRCIDCTSKLSGLRILQKASYGRMLEEVKNVSQMRV</sequence>
<comment type="caution">
    <text evidence="2">The sequence shown here is derived from an EMBL/GenBank/DDBJ whole genome shotgun (WGS) entry which is preliminary data.</text>
</comment>
<feature type="region of interest" description="Disordered" evidence="1">
    <location>
        <begin position="1"/>
        <end position="21"/>
    </location>
</feature>